<protein>
    <submittedName>
        <fullName evidence="1">Uncharacterized protein</fullName>
    </submittedName>
</protein>
<organism evidence="1">
    <name type="scientific">Solanum lycopersicum</name>
    <name type="common">Tomato</name>
    <name type="synonym">Lycopersicon esculentum</name>
    <dbReference type="NCBI Taxonomy" id="4081"/>
    <lineage>
        <taxon>Eukaryota</taxon>
        <taxon>Viridiplantae</taxon>
        <taxon>Streptophyta</taxon>
        <taxon>Embryophyta</taxon>
        <taxon>Tracheophyta</taxon>
        <taxon>Spermatophyta</taxon>
        <taxon>Magnoliopsida</taxon>
        <taxon>eudicotyledons</taxon>
        <taxon>Gunneridae</taxon>
        <taxon>Pentapetalae</taxon>
        <taxon>asterids</taxon>
        <taxon>lamiids</taxon>
        <taxon>Solanales</taxon>
        <taxon>Solanaceae</taxon>
        <taxon>Solanoideae</taxon>
        <taxon>Solaneae</taxon>
        <taxon>Solanum</taxon>
        <taxon>Solanum subgen. Lycopersicon</taxon>
    </lineage>
</organism>
<dbReference type="Proteomes" id="UP000004994">
    <property type="component" value="Unassembled WGS sequence"/>
</dbReference>
<dbReference type="Gramene" id="Solyc00g104310.2.1">
    <property type="protein sequence ID" value="Solyc00g104310.2.1.1.CDS"/>
    <property type="gene ID" value="Solyc00g104310.2"/>
</dbReference>
<dbReference type="InParanoid" id="A0A494G9Q5"/>
<dbReference type="PaxDb" id="4081-Solyc00g104310.1.1"/>
<proteinExistence type="predicted"/>
<keyword evidence="2" id="KW-1185">Reference proteome</keyword>
<evidence type="ECO:0000313" key="2">
    <source>
        <dbReference type="Proteomes" id="UP000004994"/>
    </source>
</evidence>
<reference evidence="1" key="1">
    <citation type="journal article" date="2012" name="Nature">
        <title>The tomato genome sequence provides insights into fleshy fruit evolution.</title>
        <authorList>
            <consortium name="Tomato Genome Consortium"/>
        </authorList>
    </citation>
    <scope>NUCLEOTIDE SEQUENCE [LARGE SCALE GENOMIC DNA]</scope>
    <source>
        <strain evidence="1">cv. Heinz 1706</strain>
    </source>
</reference>
<reference evidence="1" key="2">
    <citation type="submission" date="2019-04" db="UniProtKB">
        <authorList>
            <consortium name="EnsemblPlants"/>
        </authorList>
    </citation>
    <scope>IDENTIFICATION</scope>
    <source>
        <strain evidence="1">cv. Heinz 1706</strain>
    </source>
</reference>
<sequence length="235" mass="25187">VRYQRGNCTLVEHGPDNYTIEQARLLAATSVYPSSLWLAGLVPHLTSDAFTQQVATAMMCLAIGKVSGVGEPVSTRVRFLHPDLRVYGETDAQVIDDSETDTGMATGTGTGTASGTDTALTASTAYLQQARDMLRAAATTSLPTADQILAADVGVATLSLLQLCQPTDLAPGYKLFLDTAMCGVATTASQMTGLLLQRWYLGTTESQDNKVRWRFYLLRLPYGSARKPTVESVAQ</sequence>
<dbReference type="AlphaFoldDB" id="A0A494G9Q5"/>
<evidence type="ECO:0000313" key="1">
    <source>
        <dbReference type="EnsemblPlants" id="Solyc00g104310.2.1.1.CDS"/>
    </source>
</evidence>
<name>A0A494G9Q5_SOLLC</name>
<accession>A0A494G9Q5</accession>
<dbReference type="EnsemblPlants" id="Solyc00g104310.2.1">
    <property type="protein sequence ID" value="Solyc00g104310.2.1.1.CDS"/>
    <property type="gene ID" value="Solyc00g104310.2"/>
</dbReference>